<organism evidence="2 3">
    <name type="scientific">Alosa alosa</name>
    <name type="common">allis shad</name>
    <dbReference type="NCBI Taxonomy" id="278164"/>
    <lineage>
        <taxon>Eukaryota</taxon>
        <taxon>Metazoa</taxon>
        <taxon>Chordata</taxon>
        <taxon>Craniata</taxon>
        <taxon>Vertebrata</taxon>
        <taxon>Euteleostomi</taxon>
        <taxon>Actinopterygii</taxon>
        <taxon>Neopterygii</taxon>
        <taxon>Teleostei</taxon>
        <taxon>Clupei</taxon>
        <taxon>Clupeiformes</taxon>
        <taxon>Clupeoidei</taxon>
        <taxon>Clupeidae</taxon>
        <taxon>Alosa</taxon>
    </lineage>
</organism>
<evidence type="ECO:0000313" key="3">
    <source>
        <dbReference type="Proteomes" id="UP000823561"/>
    </source>
</evidence>
<keyword evidence="3" id="KW-1185">Reference proteome</keyword>
<reference evidence="2" key="1">
    <citation type="submission" date="2020-10" db="EMBL/GenBank/DDBJ databases">
        <title>Chromosome-scale genome assembly of the Allis shad, Alosa alosa.</title>
        <authorList>
            <person name="Margot Z."/>
            <person name="Christophe K."/>
            <person name="Cabau C."/>
            <person name="Louis A."/>
            <person name="Berthelot C."/>
            <person name="Parey E."/>
            <person name="Roest Crollius H."/>
            <person name="Montfort J."/>
            <person name="Robinson-Rechavi M."/>
            <person name="Bucao C."/>
            <person name="Bouchez O."/>
            <person name="Gislard M."/>
            <person name="Lluch J."/>
            <person name="Milhes M."/>
            <person name="Lampietro C."/>
            <person name="Lopez Roques C."/>
            <person name="Donnadieu C."/>
            <person name="Braasch I."/>
            <person name="Desvignes T."/>
            <person name="Postlethwait J."/>
            <person name="Bobe J."/>
            <person name="Guiguen Y."/>
        </authorList>
    </citation>
    <scope>NUCLEOTIDE SEQUENCE</scope>
    <source>
        <strain evidence="2">M-15738</strain>
        <tissue evidence="2">Blood</tissue>
    </source>
</reference>
<protein>
    <submittedName>
        <fullName evidence="2">Uncharacterized protein</fullName>
    </submittedName>
</protein>
<evidence type="ECO:0000256" key="1">
    <source>
        <dbReference type="SAM" id="MobiDB-lite"/>
    </source>
</evidence>
<dbReference type="Proteomes" id="UP000823561">
    <property type="component" value="Chromosome 20"/>
</dbReference>
<evidence type="ECO:0000313" key="2">
    <source>
        <dbReference type="EMBL" id="KAG5264392.1"/>
    </source>
</evidence>
<feature type="non-terminal residue" evidence="2">
    <location>
        <position position="105"/>
    </location>
</feature>
<dbReference type="EMBL" id="JADWDJ010000020">
    <property type="protein sequence ID" value="KAG5264392.1"/>
    <property type="molecule type" value="Genomic_DNA"/>
</dbReference>
<sequence>MCIMQNANHCATGRLIVTIARPQDGQEEMIKQCLRRLDLPHTSLRARPSALLPVIVKGTCGRGEYRGALERKQPERRQRMRHCKRMLTDKRKGKSQEGKEQERKG</sequence>
<accession>A0AAV6FRM5</accession>
<feature type="compositionally biased region" description="Basic and acidic residues" evidence="1">
    <location>
        <begin position="86"/>
        <end position="105"/>
    </location>
</feature>
<dbReference type="AlphaFoldDB" id="A0AAV6FRM5"/>
<feature type="compositionally biased region" description="Basic and acidic residues" evidence="1">
    <location>
        <begin position="67"/>
        <end position="77"/>
    </location>
</feature>
<comment type="caution">
    <text evidence="2">The sequence shown here is derived from an EMBL/GenBank/DDBJ whole genome shotgun (WGS) entry which is preliminary data.</text>
</comment>
<gene>
    <name evidence="2" type="ORF">AALO_G00253290</name>
</gene>
<proteinExistence type="predicted"/>
<feature type="region of interest" description="Disordered" evidence="1">
    <location>
        <begin position="67"/>
        <end position="105"/>
    </location>
</feature>
<name>A0AAV6FRM5_9TELE</name>